<keyword evidence="1" id="KW-0805">Transcription regulation</keyword>
<dbReference type="PRINTS" id="PR00778">
    <property type="entry name" value="HTHARSR"/>
</dbReference>
<dbReference type="InterPro" id="IPR036390">
    <property type="entry name" value="WH_DNA-bd_sf"/>
</dbReference>
<dbReference type="SUPFAM" id="SSF46785">
    <property type="entry name" value="Winged helix' DNA-binding domain"/>
    <property type="match status" value="1"/>
</dbReference>
<dbReference type="Proteomes" id="UP000316083">
    <property type="component" value="Unassembled WGS sequence"/>
</dbReference>
<feature type="domain" description="HTH arsR-type" evidence="5">
    <location>
        <begin position="25"/>
        <end position="118"/>
    </location>
</feature>
<dbReference type="EMBL" id="VITF01000002">
    <property type="protein sequence ID" value="TWA72960.1"/>
    <property type="molecule type" value="Genomic_DNA"/>
</dbReference>
<dbReference type="RefSeq" id="WP_211105059.1">
    <property type="nucleotide sequence ID" value="NZ_VITF01000002.1"/>
</dbReference>
<feature type="compositionally biased region" description="Low complexity" evidence="4">
    <location>
        <begin position="1"/>
        <end position="15"/>
    </location>
</feature>
<dbReference type="PANTHER" id="PTHR43132">
    <property type="entry name" value="ARSENICAL RESISTANCE OPERON REPRESSOR ARSR-RELATED"/>
    <property type="match status" value="1"/>
</dbReference>
<sequence length="128" mass="14085">MSSTEPAAEPFAEPAVEPPLDPAELEERATEAEAFLRSIASRHRLMILCSLLDGEMAVGDLARRLGLSQSNLSQHLAKLRDEGLVATRRDGTSIHYRIGSDRVRPILLELYRQFCVGARCVADADPMP</sequence>
<dbReference type="CDD" id="cd00090">
    <property type="entry name" value="HTH_ARSR"/>
    <property type="match status" value="1"/>
</dbReference>
<evidence type="ECO:0000256" key="3">
    <source>
        <dbReference type="ARBA" id="ARBA00023163"/>
    </source>
</evidence>
<evidence type="ECO:0000256" key="1">
    <source>
        <dbReference type="ARBA" id="ARBA00023015"/>
    </source>
</evidence>
<name>A0A560BK20_AZOBR</name>
<evidence type="ECO:0000313" key="7">
    <source>
        <dbReference type="Proteomes" id="UP000316083"/>
    </source>
</evidence>
<dbReference type="Pfam" id="PF01022">
    <property type="entry name" value="HTH_5"/>
    <property type="match status" value="1"/>
</dbReference>
<evidence type="ECO:0000256" key="4">
    <source>
        <dbReference type="SAM" id="MobiDB-lite"/>
    </source>
</evidence>
<keyword evidence="3" id="KW-0804">Transcription</keyword>
<proteinExistence type="predicted"/>
<reference evidence="6 7" key="1">
    <citation type="submission" date="2019-06" db="EMBL/GenBank/DDBJ databases">
        <title>Genomic Encyclopedia of Type Strains, Phase IV (KMG-V): Genome sequencing to study the core and pangenomes of soil and plant-associated prokaryotes.</title>
        <authorList>
            <person name="Whitman W."/>
        </authorList>
    </citation>
    <scope>NUCLEOTIDE SEQUENCE [LARGE SCALE GENOMIC DNA]</scope>
    <source>
        <strain evidence="6 7">BR 11796</strain>
    </source>
</reference>
<dbReference type="NCBIfam" id="NF033788">
    <property type="entry name" value="HTH_metalloreg"/>
    <property type="match status" value="1"/>
</dbReference>
<organism evidence="6 7">
    <name type="scientific">Azospirillum brasilense</name>
    <dbReference type="NCBI Taxonomy" id="192"/>
    <lineage>
        <taxon>Bacteria</taxon>
        <taxon>Pseudomonadati</taxon>
        <taxon>Pseudomonadota</taxon>
        <taxon>Alphaproteobacteria</taxon>
        <taxon>Rhodospirillales</taxon>
        <taxon>Azospirillaceae</taxon>
        <taxon>Azospirillum</taxon>
    </lineage>
</organism>
<evidence type="ECO:0000313" key="6">
    <source>
        <dbReference type="EMBL" id="TWA72960.1"/>
    </source>
</evidence>
<comment type="caution">
    <text evidence="6">The sequence shown here is derived from an EMBL/GenBank/DDBJ whole genome shotgun (WGS) entry which is preliminary data.</text>
</comment>
<dbReference type="InterPro" id="IPR011991">
    <property type="entry name" value="ArsR-like_HTH"/>
</dbReference>
<feature type="region of interest" description="Disordered" evidence="4">
    <location>
        <begin position="1"/>
        <end position="24"/>
    </location>
</feature>
<dbReference type="InterPro" id="IPR051011">
    <property type="entry name" value="Metal_resp_trans_reg"/>
</dbReference>
<accession>A0A560BK20</accession>
<dbReference type="GO" id="GO:0003677">
    <property type="term" value="F:DNA binding"/>
    <property type="evidence" value="ECO:0007669"/>
    <property type="project" value="UniProtKB-KW"/>
</dbReference>
<protein>
    <submittedName>
        <fullName evidence="6">ArsR family transcriptional regulator</fullName>
    </submittedName>
</protein>
<keyword evidence="2" id="KW-0238">DNA-binding</keyword>
<evidence type="ECO:0000259" key="5">
    <source>
        <dbReference type="PROSITE" id="PS50987"/>
    </source>
</evidence>
<dbReference type="AlphaFoldDB" id="A0A560BK20"/>
<dbReference type="Gene3D" id="1.10.10.10">
    <property type="entry name" value="Winged helix-like DNA-binding domain superfamily/Winged helix DNA-binding domain"/>
    <property type="match status" value="1"/>
</dbReference>
<dbReference type="SMART" id="SM00418">
    <property type="entry name" value="HTH_ARSR"/>
    <property type="match status" value="1"/>
</dbReference>
<dbReference type="PROSITE" id="PS50987">
    <property type="entry name" value="HTH_ARSR_2"/>
    <property type="match status" value="1"/>
</dbReference>
<dbReference type="InterPro" id="IPR036388">
    <property type="entry name" value="WH-like_DNA-bd_sf"/>
</dbReference>
<gene>
    <name evidence="6" type="ORF">FBZ82_102562</name>
</gene>
<dbReference type="GO" id="GO:0003700">
    <property type="term" value="F:DNA-binding transcription factor activity"/>
    <property type="evidence" value="ECO:0007669"/>
    <property type="project" value="InterPro"/>
</dbReference>
<evidence type="ECO:0000256" key="2">
    <source>
        <dbReference type="ARBA" id="ARBA00023125"/>
    </source>
</evidence>
<dbReference type="PANTHER" id="PTHR43132:SF2">
    <property type="entry name" value="ARSENICAL RESISTANCE OPERON REPRESSOR ARSR-RELATED"/>
    <property type="match status" value="1"/>
</dbReference>
<dbReference type="InterPro" id="IPR001845">
    <property type="entry name" value="HTH_ArsR_DNA-bd_dom"/>
</dbReference>